<name>A0A540LKT3_MALBA</name>
<dbReference type="PANTHER" id="PTHR22792">
    <property type="entry name" value="LUPUS LA PROTEIN-RELATED"/>
    <property type="match status" value="1"/>
</dbReference>
<keyword evidence="6" id="KW-1185">Reference proteome</keyword>
<sequence length="264" mass="29689">MPIRDVKTLNPMKSHSATKLSADAKAFFPGKTSSRDKQNPKHSPLFPPPLPYHQQHYIPPPMFYHRTSCPTPVNPQLQCVQFPPFYYVPPSSVIMIDQGLTVNPWAPLPPQDLLVLRSNIVRQIEYYFSDKNLKKDRYLISIMDDQGWVSISTIAEFNRLKNMCTDIPFILDSLLLGSTSVEVQGYKIRLRDKWLKWIPAHADSTVTSKQHIQPEQLRSANNRDQIVDASSDGKDSTDLLLSSTGHGTADGVLDGGSLVFTADN</sequence>
<organism evidence="5 6">
    <name type="scientific">Malus baccata</name>
    <name type="common">Siberian crab apple</name>
    <name type="synonym">Pyrus baccata</name>
    <dbReference type="NCBI Taxonomy" id="106549"/>
    <lineage>
        <taxon>Eukaryota</taxon>
        <taxon>Viridiplantae</taxon>
        <taxon>Streptophyta</taxon>
        <taxon>Embryophyta</taxon>
        <taxon>Tracheophyta</taxon>
        <taxon>Spermatophyta</taxon>
        <taxon>Magnoliopsida</taxon>
        <taxon>eudicotyledons</taxon>
        <taxon>Gunneridae</taxon>
        <taxon>Pentapetalae</taxon>
        <taxon>rosids</taxon>
        <taxon>fabids</taxon>
        <taxon>Rosales</taxon>
        <taxon>Rosaceae</taxon>
        <taxon>Amygdaloideae</taxon>
        <taxon>Maleae</taxon>
        <taxon>Malus</taxon>
    </lineage>
</organism>
<dbReference type="STRING" id="106549.A0A540LKT3"/>
<protein>
    <recommendedName>
        <fullName evidence="4">HTH La-type RNA-binding domain-containing protein</fullName>
    </recommendedName>
</protein>
<evidence type="ECO:0000256" key="2">
    <source>
        <dbReference type="PROSITE-ProRule" id="PRU00332"/>
    </source>
</evidence>
<gene>
    <name evidence="5" type="ORF">C1H46_027345</name>
</gene>
<dbReference type="PANTHER" id="PTHR22792:SF101">
    <property type="entry name" value="LA-RELATED PROTEIN 1A"/>
    <property type="match status" value="1"/>
</dbReference>
<dbReference type="Proteomes" id="UP000315295">
    <property type="component" value="Unassembled WGS sequence"/>
</dbReference>
<evidence type="ECO:0000259" key="4">
    <source>
        <dbReference type="PROSITE" id="PS50961"/>
    </source>
</evidence>
<dbReference type="InterPro" id="IPR006630">
    <property type="entry name" value="La_HTH"/>
</dbReference>
<evidence type="ECO:0000313" key="5">
    <source>
        <dbReference type="EMBL" id="TQD87070.1"/>
    </source>
</evidence>
<comment type="caution">
    <text evidence="5">The sequence shown here is derived from an EMBL/GenBank/DDBJ whole genome shotgun (WGS) entry which is preliminary data.</text>
</comment>
<keyword evidence="1 2" id="KW-0694">RNA-binding</keyword>
<dbReference type="AlphaFoldDB" id="A0A540LKT3"/>
<dbReference type="Gene3D" id="1.10.10.10">
    <property type="entry name" value="Winged helix-like DNA-binding domain superfamily/Winged helix DNA-binding domain"/>
    <property type="match status" value="1"/>
</dbReference>
<dbReference type="InterPro" id="IPR045180">
    <property type="entry name" value="La_dom_prot"/>
</dbReference>
<dbReference type="CDD" id="cd07323">
    <property type="entry name" value="LAM"/>
    <property type="match status" value="1"/>
</dbReference>
<evidence type="ECO:0000256" key="3">
    <source>
        <dbReference type="SAM" id="MobiDB-lite"/>
    </source>
</evidence>
<feature type="region of interest" description="Disordered" evidence="3">
    <location>
        <begin position="207"/>
        <end position="240"/>
    </location>
</feature>
<accession>A0A540LKT3</accession>
<feature type="compositionally biased region" description="Polar residues" evidence="3">
    <location>
        <begin position="207"/>
        <end position="224"/>
    </location>
</feature>
<reference evidence="5 6" key="1">
    <citation type="journal article" date="2019" name="G3 (Bethesda)">
        <title>Sequencing of a Wild Apple (Malus baccata) Genome Unravels the Differences Between Cultivated and Wild Apple Species Regarding Disease Resistance and Cold Tolerance.</title>
        <authorList>
            <person name="Chen X."/>
        </authorList>
    </citation>
    <scope>NUCLEOTIDE SEQUENCE [LARGE SCALE GENOMIC DNA]</scope>
    <source>
        <strain evidence="6">cv. Shandingzi</strain>
        <tissue evidence="5">Leaves</tissue>
    </source>
</reference>
<dbReference type="SUPFAM" id="SSF46785">
    <property type="entry name" value="Winged helix' DNA-binding domain"/>
    <property type="match status" value="1"/>
</dbReference>
<evidence type="ECO:0000313" key="6">
    <source>
        <dbReference type="Proteomes" id="UP000315295"/>
    </source>
</evidence>
<dbReference type="SMART" id="SM00715">
    <property type="entry name" value="LA"/>
    <property type="match status" value="1"/>
</dbReference>
<dbReference type="InterPro" id="IPR036390">
    <property type="entry name" value="WH_DNA-bd_sf"/>
</dbReference>
<dbReference type="PROSITE" id="PS50961">
    <property type="entry name" value="HTH_LA"/>
    <property type="match status" value="1"/>
</dbReference>
<evidence type="ECO:0000256" key="1">
    <source>
        <dbReference type="ARBA" id="ARBA00022884"/>
    </source>
</evidence>
<proteinExistence type="predicted"/>
<dbReference type="Pfam" id="PF05383">
    <property type="entry name" value="La"/>
    <property type="match status" value="1"/>
</dbReference>
<dbReference type="InterPro" id="IPR036388">
    <property type="entry name" value="WH-like_DNA-bd_sf"/>
</dbReference>
<dbReference type="EMBL" id="VIEB01000548">
    <property type="protein sequence ID" value="TQD87070.1"/>
    <property type="molecule type" value="Genomic_DNA"/>
</dbReference>
<dbReference type="GO" id="GO:0003723">
    <property type="term" value="F:RNA binding"/>
    <property type="evidence" value="ECO:0007669"/>
    <property type="project" value="UniProtKB-UniRule"/>
</dbReference>
<feature type="domain" description="HTH La-type RNA-binding" evidence="4">
    <location>
        <begin position="110"/>
        <end position="200"/>
    </location>
</feature>